<gene>
    <name evidence="3" type="ORF">AAV32_07255</name>
</gene>
<dbReference type="InterPro" id="IPR028098">
    <property type="entry name" value="Glyco_trans_4-like_N"/>
</dbReference>
<dbReference type="InterPro" id="IPR001296">
    <property type="entry name" value="Glyco_trans_1"/>
</dbReference>
<dbReference type="InterPro" id="IPR050194">
    <property type="entry name" value="Glycosyltransferase_grp1"/>
</dbReference>
<name>A0A171KTB3_9BURK</name>
<comment type="caution">
    <text evidence="3">The sequence shown here is derived from an EMBL/GenBank/DDBJ whole genome shotgun (WGS) entry which is preliminary data.</text>
</comment>
<dbReference type="Pfam" id="PF00534">
    <property type="entry name" value="Glycos_transf_1"/>
    <property type="match status" value="1"/>
</dbReference>
<protein>
    <recommendedName>
        <fullName evidence="5">Glycosyltransferase involved in cell wall biosynthesis</fullName>
    </recommendedName>
</protein>
<accession>A0A171KTB3</accession>
<sequence length="366" mass="40134">MKIVLLSGGSTIHTIRWANALSIAGMNVTLVTQHPLLEPIDSRVKVKIFPNRGWVGYFLMVPAVQKLINEIRPDVINAHYASGYGSTLRFLKGAPKLISVWGSDVYLFPYRSRLCAWWLSGNLLAADAIASTGHEMAKQVHRLIGEKKQIYITPFGVDVSRFSGSCGSPNKVSHKNFFVIGTVKALSHVYGIDILIKAFWLLVQRHPDGISGKALKLFVIGDGPDKEKLMKLCVDLKLENAVTFIGRVPHNQVPEWLGEMDVFAVLSRSESFGVSAIEASAAGLPVVASNVGGLPEVVLNDKTGKIVAVENPEDAAYAFSLLLSNEVLRDNLGQAGRALVAERYTWDACVENMISVFNEVVKKERH</sequence>
<dbReference type="PANTHER" id="PTHR45947">
    <property type="entry name" value="SULFOQUINOVOSYL TRANSFERASE SQD2"/>
    <property type="match status" value="1"/>
</dbReference>
<evidence type="ECO:0008006" key="5">
    <source>
        <dbReference type="Google" id="ProtNLM"/>
    </source>
</evidence>
<dbReference type="Pfam" id="PF13477">
    <property type="entry name" value="Glyco_trans_4_2"/>
    <property type="match status" value="1"/>
</dbReference>
<dbReference type="AlphaFoldDB" id="A0A171KTB3"/>
<dbReference type="Gene3D" id="3.40.50.2000">
    <property type="entry name" value="Glycogen Phosphorylase B"/>
    <property type="match status" value="2"/>
</dbReference>
<feature type="domain" description="Glycosyltransferase subfamily 4-like N-terminal" evidence="2">
    <location>
        <begin position="2"/>
        <end position="132"/>
    </location>
</feature>
<dbReference type="STRING" id="206506.AAV32_07255"/>
<dbReference type="EMBL" id="LBNE01000003">
    <property type="protein sequence ID" value="KKO72130.1"/>
    <property type="molecule type" value="Genomic_DNA"/>
</dbReference>
<dbReference type="PATRIC" id="fig|206506.3.peg.1553"/>
<feature type="domain" description="Glycosyl transferase family 1" evidence="1">
    <location>
        <begin position="175"/>
        <end position="337"/>
    </location>
</feature>
<proteinExistence type="predicted"/>
<reference evidence="3 4" key="1">
    <citation type="submission" date="2015-04" db="EMBL/GenBank/DDBJ databases">
        <title>Genome sequence of Kerstersia gyiorum CG1.</title>
        <authorList>
            <person name="Greninger A.L."/>
            <person name="Kozyreva V."/>
            <person name="Chaturvedi V."/>
        </authorList>
    </citation>
    <scope>NUCLEOTIDE SEQUENCE [LARGE SCALE GENOMIC DNA]</scope>
    <source>
        <strain evidence="3 4">CG1</strain>
    </source>
</reference>
<evidence type="ECO:0000313" key="4">
    <source>
        <dbReference type="Proteomes" id="UP000078084"/>
    </source>
</evidence>
<organism evidence="3 4">
    <name type="scientific">Kerstersia gyiorum</name>
    <dbReference type="NCBI Taxonomy" id="206506"/>
    <lineage>
        <taxon>Bacteria</taxon>
        <taxon>Pseudomonadati</taxon>
        <taxon>Pseudomonadota</taxon>
        <taxon>Betaproteobacteria</taxon>
        <taxon>Burkholderiales</taxon>
        <taxon>Alcaligenaceae</taxon>
        <taxon>Kerstersia</taxon>
    </lineage>
</organism>
<keyword evidence="4" id="KW-1185">Reference proteome</keyword>
<dbReference type="Proteomes" id="UP000078084">
    <property type="component" value="Unassembled WGS sequence"/>
</dbReference>
<dbReference type="SUPFAM" id="SSF53756">
    <property type="entry name" value="UDP-Glycosyltransferase/glycogen phosphorylase"/>
    <property type="match status" value="1"/>
</dbReference>
<dbReference type="GO" id="GO:0016757">
    <property type="term" value="F:glycosyltransferase activity"/>
    <property type="evidence" value="ECO:0007669"/>
    <property type="project" value="InterPro"/>
</dbReference>
<evidence type="ECO:0000259" key="2">
    <source>
        <dbReference type="Pfam" id="PF13477"/>
    </source>
</evidence>
<dbReference type="PANTHER" id="PTHR45947:SF3">
    <property type="entry name" value="SULFOQUINOVOSYL TRANSFERASE SQD2"/>
    <property type="match status" value="1"/>
</dbReference>
<evidence type="ECO:0000259" key="1">
    <source>
        <dbReference type="Pfam" id="PF00534"/>
    </source>
</evidence>
<evidence type="ECO:0000313" key="3">
    <source>
        <dbReference type="EMBL" id="KKO72130.1"/>
    </source>
</evidence>
<dbReference type="RefSeq" id="WP_068369718.1">
    <property type="nucleotide sequence ID" value="NZ_LBNE01000003.1"/>
</dbReference>